<protein>
    <submittedName>
        <fullName evidence="9">MFS transporter</fullName>
    </submittedName>
</protein>
<evidence type="ECO:0000256" key="5">
    <source>
        <dbReference type="ARBA" id="ARBA00022989"/>
    </source>
</evidence>
<feature type="transmembrane region" description="Helical" evidence="7">
    <location>
        <begin position="357"/>
        <end position="376"/>
    </location>
</feature>
<keyword evidence="4 7" id="KW-0812">Transmembrane</keyword>
<organism evidence="9 10">
    <name type="scientific">Aquimarina algiphila</name>
    <dbReference type="NCBI Taxonomy" id="2047982"/>
    <lineage>
        <taxon>Bacteria</taxon>
        <taxon>Pseudomonadati</taxon>
        <taxon>Bacteroidota</taxon>
        <taxon>Flavobacteriia</taxon>
        <taxon>Flavobacteriales</taxon>
        <taxon>Flavobacteriaceae</taxon>
        <taxon>Aquimarina</taxon>
    </lineage>
</organism>
<gene>
    <name evidence="9" type="ORF">FOF46_25615</name>
</gene>
<dbReference type="InterPro" id="IPR020846">
    <property type="entry name" value="MFS_dom"/>
</dbReference>
<keyword evidence="5 7" id="KW-1133">Transmembrane helix</keyword>
<dbReference type="AlphaFoldDB" id="A0A554VCX5"/>
<proteinExistence type="predicted"/>
<dbReference type="Pfam" id="PF05977">
    <property type="entry name" value="MFS_3"/>
    <property type="match status" value="1"/>
</dbReference>
<sequence length="417" mass="45752">MKAHKKSLFGHSNFKKLWVAQILSLVGTQVTVVALPIIAIKLLNASTLQVGLLTAMSYLPFLLFGLPAGAWVDRLSIKRLMIVCDMCRGAILILVPILYSMDFLTIPLLFIIAFCNGIFTVFFDISNQSFLPEILPKEQLTEGNSKLGTSYTTSQMVGPTIAGFMIKIFSAPIAILIDSISYFLSGIFIYNIKIPKQKTVLDKKKPGIFSEIREGLRFVVKNKYLKPIAISMSIANMFDLFGMIQAILPIYILSTLKLSPFEYGIILSMGNIGAILGTFINKIIVNKFYLGKVLAISSILPGISLLILPFVQGEYAMYIIGLSLSLAGLNIAVFNINQISLRQAITPLNLMGRMNATIRFIIWGTVPLGAFLGGLLGEQIGVRNTLLVAAIGSILSSIPILFSKNTSLKSLKEIYTH</sequence>
<feature type="domain" description="Major facilitator superfamily (MFS) profile" evidence="8">
    <location>
        <begin position="13"/>
        <end position="408"/>
    </location>
</feature>
<evidence type="ECO:0000256" key="3">
    <source>
        <dbReference type="ARBA" id="ARBA00022475"/>
    </source>
</evidence>
<dbReference type="Gene3D" id="1.20.1250.20">
    <property type="entry name" value="MFS general substrate transporter like domains"/>
    <property type="match status" value="1"/>
</dbReference>
<dbReference type="GO" id="GO:0022857">
    <property type="term" value="F:transmembrane transporter activity"/>
    <property type="evidence" value="ECO:0007669"/>
    <property type="project" value="InterPro"/>
</dbReference>
<dbReference type="PANTHER" id="PTHR23513:SF6">
    <property type="entry name" value="MAJOR FACILITATOR SUPERFAMILY ASSOCIATED DOMAIN-CONTAINING PROTEIN"/>
    <property type="match status" value="1"/>
</dbReference>
<feature type="transmembrane region" description="Helical" evidence="7">
    <location>
        <begin position="382"/>
        <end position="402"/>
    </location>
</feature>
<feature type="transmembrane region" description="Helical" evidence="7">
    <location>
        <begin position="293"/>
        <end position="311"/>
    </location>
</feature>
<dbReference type="InterPro" id="IPR010290">
    <property type="entry name" value="TM_effector"/>
</dbReference>
<dbReference type="EMBL" id="VLNR01000076">
    <property type="protein sequence ID" value="TSE04666.1"/>
    <property type="molecule type" value="Genomic_DNA"/>
</dbReference>
<keyword evidence="6 7" id="KW-0472">Membrane</keyword>
<keyword evidence="10" id="KW-1185">Reference proteome</keyword>
<evidence type="ECO:0000256" key="6">
    <source>
        <dbReference type="ARBA" id="ARBA00023136"/>
    </source>
</evidence>
<dbReference type="OrthoDB" id="9775268at2"/>
<keyword evidence="3" id="KW-1003">Cell membrane</keyword>
<evidence type="ECO:0000256" key="7">
    <source>
        <dbReference type="SAM" id="Phobius"/>
    </source>
</evidence>
<evidence type="ECO:0000256" key="4">
    <source>
        <dbReference type="ARBA" id="ARBA00022692"/>
    </source>
</evidence>
<feature type="transmembrane region" description="Helical" evidence="7">
    <location>
        <begin position="317"/>
        <end position="336"/>
    </location>
</feature>
<dbReference type="PANTHER" id="PTHR23513">
    <property type="entry name" value="INTEGRAL MEMBRANE EFFLUX PROTEIN-RELATED"/>
    <property type="match status" value="1"/>
</dbReference>
<evidence type="ECO:0000259" key="8">
    <source>
        <dbReference type="PROSITE" id="PS50850"/>
    </source>
</evidence>
<reference evidence="9 10" key="1">
    <citation type="submission" date="2019-07" db="EMBL/GenBank/DDBJ databases">
        <title>The draft genome sequence of Aquimarina algiphila M91.</title>
        <authorList>
            <person name="Meng X."/>
        </authorList>
    </citation>
    <scope>NUCLEOTIDE SEQUENCE [LARGE SCALE GENOMIC DNA]</scope>
    <source>
        <strain evidence="9 10">M91</strain>
    </source>
</reference>
<comment type="subcellular location">
    <subcellularLocation>
        <location evidence="1">Cell membrane</location>
        <topology evidence="1">Multi-pass membrane protein</topology>
    </subcellularLocation>
</comment>
<evidence type="ECO:0000313" key="10">
    <source>
        <dbReference type="Proteomes" id="UP000318833"/>
    </source>
</evidence>
<dbReference type="PROSITE" id="PS50850">
    <property type="entry name" value="MFS"/>
    <property type="match status" value="1"/>
</dbReference>
<feature type="transmembrane region" description="Helical" evidence="7">
    <location>
        <begin position="164"/>
        <end position="190"/>
    </location>
</feature>
<feature type="transmembrane region" description="Helical" evidence="7">
    <location>
        <begin position="93"/>
        <end position="123"/>
    </location>
</feature>
<dbReference type="RefSeq" id="WP_109438766.1">
    <property type="nucleotide sequence ID" value="NZ_CANLFO010000011.1"/>
</dbReference>
<comment type="caution">
    <text evidence="9">The sequence shown here is derived from an EMBL/GenBank/DDBJ whole genome shotgun (WGS) entry which is preliminary data.</text>
</comment>
<accession>A0A554VCX5</accession>
<dbReference type="GO" id="GO:0005886">
    <property type="term" value="C:plasma membrane"/>
    <property type="evidence" value="ECO:0007669"/>
    <property type="project" value="UniProtKB-SubCell"/>
</dbReference>
<evidence type="ECO:0000256" key="2">
    <source>
        <dbReference type="ARBA" id="ARBA00022448"/>
    </source>
</evidence>
<feature type="transmembrane region" description="Helical" evidence="7">
    <location>
        <begin position="263"/>
        <end position="281"/>
    </location>
</feature>
<feature type="transmembrane region" description="Helical" evidence="7">
    <location>
        <begin position="228"/>
        <end position="251"/>
    </location>
</feature>
<dbReference type="SUPFAM" id="SSF103473">
    <property type="entry name" value="MFS general substrate transporter"/>
    <property type="match status" value="1"/>
</dbReference>
<feature type="transmembrane region" description="Helical" evidence="7">
    <location>
        <begin position="50"/>
        <end position="72"/>
    </location>
</feature>
<dbReference type="InterPro" id="IPR036259">
    <property type="entry name" value="MFS_trans_sf"/>
</dbReference>
<evidence type="ECO:0000256" key="1">
    <source>
        <dbReference type="ARBA" id="ARBA00004651"/>
    </source>
</evidence>
<dbReference type="CDD" id="cd06173">
    <property type="entry name" value="MFS_MefA_like"/>
    <property type="match status" value="1"/>
</dbReference>
<name>A0A554VCX5_9FLAO</name>
<keyword evidence="2" id="KW-0813">Transport</keyword>
<dbReference type="Proteomes" id="UP000318833">
    <property type="component" value="Unassembled WGS sequence"/>
</dbReference>
<evidence type="ECO:0000313" key="9">
    <source>
        <dbReference type="EMBL" id="TSE04666.1"/>
    </source>
</evidence>